<dbReference type="InterPro" id="IPR027474">
    <property type="entry name" value="L-asparaginase_N"/>
</dbReference>
<dbReference type="SUPFAM" id="SSF53774">
    <property type="entry name" value="Glutaminase/Asparaginase"/>
    <property type="match status" value="1"/>
</dbReference>
<dbReference type="KEGG" id="agh:M3I41_08370"/>
<gene>
    <name evidence="6" type="ORF">M3I41_08370</name>
</gene>
<dbReference type="InterPro" id="IPR037152">
    <property type="entry name" value="L-asparaginase_N_sf"/>
</dbReference>
<proteinExistence type="predicted"/>
<dbReference type="InterPro" id="IPR027475">
    <property type="entry name" value="Asparaginase/glutaminase_AS2"/>
</dbReference>
<dbReference type="GO" id="GO:0004067">
    <property type="term" value="F:asparaginase activity"/>
    <property type="evidence" value="ECO:0007669"/>
    <property type="project" value="UniProtKB-UniRule"/>
</dbReference>
<feature type="binding site" evidence="2">
    <location>
        <position position="55"/>
    </location>
    <ligand>
        <name>substrate</name>
    </ligand>
</feature>
<dbReference type="PIRSF" id="PIRSF001220">
    <property type="entry name" value="L-ASNase_gatD"/>
    <property type="match status" value="1"/>
</dbReference>
<evidence type="ECO:0000256" key="2">
    <source>
        <dbReference type="PIRSR" id="PIRSR001220-2"/>
    </source>
</evidence>
<dbReference type="SMART" id="SM00870">
    <property type="entry name" value="Asparaginase"/>
    <property type="match status" value="1"/>
</dbReference>
<protein>
    <submittedName>
        <fullName evidence="6">Asparaginase</fullName>
    </submittedName>
</protein>
<evidence type="ECO:0000259" key="5">
    <source>
        <dbReference type="Pfam" id="PF17763"/>
    </source>
</evidence>
<evidence type="ECO:0000259" key="4">
    <source>
        <dbReference type="Pfam" id="PF00710"/>
    </source>
</evidence>
<feature type="active site" evidence="3">
    <location>
        <position position="86"/>
    </location>
</feature>
<dbReference type="PRINTS" id="PR00139">
    <property type="entry name" value="ASNGLNASE"/>
</dbReference>
<dbReference type="PANTHER" id="PTHR11707">
    <property type="entry name" value="L-ASPARAGINASE"/>
    <property type="match status" value="1"/>
</dbReference>
<evidence type="ECO:0000313" key="6">
    <source>
        <dbReference type="EMBL" id="UQF79576.1"/>
    </source>
</evidence>
<dbReference type="PROSITE" id="PS00917">
    <property type="entry name" value="ASN_GLN_ASE_2"/>
    <property type="match status" value="1"/>
</dbReference>
<dbReference type="Pfam" id="PF17763">
    <property type="entry name" value="Asparaginase_C"/>
    <property type="match status" value="1"/>
</dbReference>
<dbReference type="InterPro" id="IPR041725">
    <property type="entry name" value="L-asparaginase_I"/>
</dbReference>
<dbReference type="Gene3D" id="3.40.50.40">
    <property type="match status" value="1"/>
</dbReference>
<accession>A0A9E7DC50</accession>
<dbReference type="PROSITE" id="PS51732">
    <property type="entry name" value="ASN_GLN_ASE_3"/>
    <property type="match status" value="1"/>
</dbReference>
<evidence type="ECO:0000256" key="3">
    <source>
        <dbReference type="PROSITE-ProRule" id="PRU10100"/>
    </source>
</evidence>
<feature type="domain" description="Asparaginase/glutaminase C-terminal" evidence="5">
    <location>
        <begin position="210"/>
        <end position="326"/>
    </location>
</feature>
<name>A0A9E7DC50_9ACTO</name>
<dbReference type="Pfam" id="PF00710">
    <property type="entry name" value="Asparaginase"/>
    <property type="match status" value="1"/>
</dbReference>
<dbReference type="InterPro" id="IPR027473">
    <property type="entry name" value="L-asparaginase_C"/>
</dbReference>
<feature type="binding site" evidence="2">
    <location>
        <begin position="86"/>
        <end position="87"/>
    </location>
    <ligand>
        <name>substrate</name>
    </ligand>
</feature>
<dbReference type="InterPro" id="IPR040919">
    <property type="entry name" value="Asparaginase_C"/>
</dbReference>
<organism evidence="6 7">
    <name type="scientific">Actinomyces graevenitzii</name>
    <dbReference type="NCBI Taxonomy" id="55565"/>
    <lineage>
        <taxon>Bacteria</taxon>
        <taxon>Bacillati</taxon>
        <taxon>Actinomycetota</taxon>
        <taxon>Actinomycetes</taxon>
        <taxon>Actinomycetales</taxon>
        <taxon>Actinomycetaceae</taxon>
        <taxon>Actinomyces</taxon>
    </lineage>
</organism>
<dbReference type="CDD" id="cd08963">
    <property type="entry name" value="L-asparaginase_I"/>
    <property type="match status" value="1"/>
</dbReference>
<dbReference type="SFLD" id="SFLDS00057">
    <property type="entry name" value="Glutaminase/Asparaginase"/>
    <property type="match status" value="1"/>
</dbReference>
<sequence length="336" mass="34528">MTIQVIYSGGTIGMVDSPHGLVPGADLAGWLERVLAETALAGQVRLHELAPLIDSSNATPADWQAIVDCVRTSADDAAGFVILHGTDTMTYTSSALSYALADLQVPVVVTGAQLPLGALGSDAAGNVLGALTAAANPANKGVSLFFGQHLLRGNRATKASSWSYEGFASPSAAPLARIGAPWHWDDAALAAHAFRAPQPLATPKPYTRQDVMVASLVPGITAERLEAMLTPAPKAVILRAFGVGNGPSAEPGFTELIARVVKSGTVVVVSSQCHQATVLLGAYETGDVLAQAGAVGTGDMTLEAAYAKLVYGLSQGLTGARLAEFFTRNLAGELDA</sequence>
<dbReference type="AlphaFoldDB" id="A0A9E7DC50"/>
<reference evidence="6" key="1">
    <citation type="submission" date="2022-05" db="EMBL/GenBank/DDBJ databases">
        <title>Using nanopore sequencing to obtain complete genomes from saliva samples.</title>
        <authorList>
            <person name="Baker J.L."/>
        </authorList>
    </citation>
    <scope>NUCLEOTIDE SEQUENCE</scope>
    <source>
        <strain evidence="6">JCVI-JB-Ag32</strain>
    </source>
</reference>
<feature type="active site" description="O-isoaspartyl threonine intermediate" evidence="1">
    <location>
        <position position="11"/>
    </location>
</feature>
<dbReference type="InterPro" id="IPR006034">
    <property type="entry name" value="Asparaginase/glutaminase-like"/>
</dbReference>
<dbReference type="InterPro" id="IPR036152">
    <property type="entry name" value="Asp/glu_Ase-like_sf"/>
</dbReference>
<feature type="domain" description="L-asparaginase N-terminal" evidence="4">
    <location>
        <begin position="3"/>
        <end position="184"/>
    </location>
</feature>
<dbReference type="PIRSF" id="PIRSF500176">
    <property type="entry name" value="L_ASNase"/>
    <property type="match status" value="1"/>
</dbReference>
<evidence type="ECO:0000256" key="1">
    <source>
        <dbReference type="PIRSR" id="PIRSR001220-1"/>
    </source>
</evidence>
<evidence type="ECO:0000313" key="7">
    <source>
        <dbReference type="Proteomes" id="UP000830236"/>
    </source>
</evidence>
<dbReference type="Gene3D" id="3.40.50.1170">
    <property type="entry name" value="L-asparaginase, N-terminal domain"/>
    <property type="match status" value="1"/>
</dbReference>
<dbReference type="Proteomes" id="UP000830236">
    <property type="component" value="Chromosome"/>
</dbReference>
<dbReference type="EMBL" id="CP097095">
    <property type="protein sequence ID" value="UQF79576.1"/>
    <property type="molecule type" value="Genomic_DNA"/>
</dbReference>
<dbReference type="PANTHER" id="PTHR11707:SF28">
    <property type="entry name" value="60 KDA LYSOPHOSPHOLIPASE"/>
    <property type="match status" value="1"/>
</dbReference>